<name>A0ABY4I6Z9_CHIFI</name>
<dbReference type="EMBL" id="CP095855">
    <property type="protein sequence ID" value="UPK71871.1"/>
    <property type="molecule type" value="Genomic_DNA"/>
</dbReference>
<accession>A0ABY4I6Z9</accession>
<protein>
    <submittedName>
        <fullName evidence="1">Uncharacterized protein</fullName>
    </submittedName>
</protein>
<keyword evidence="2" id="KW-1185">Reference proteome</keyword>
<dbReference type="RefSeq" id="WP_247813981.1">
    <property type="nucleotide sequence ID" value="NZ_CP095855.1"/>
</dbReference>
<sequence length="375" mass="42678">MYPDTKELIQQIEWSNFPGGYSTSIEEVPPILEALCDTEEEDEVLSLLFGEMLSHVKQGYNVFEIIEPVIQVFDSLCKEDFAYRATLADFLAYVYTMDIRAEVPILTMPVRYSFGRKEEQPDAGFTSFKTFIRDHFYKTDNEELLSTDIYYTAVLFPAKEEVSRIFDIIKSNGDNTALIKNSLISAALINYVTGERTSLPEEITQLLTADESLEPYIAVYNGISGFPVEQQQLQELLDMEEDIEIQWAQAFIIVVATDALLIGNLSDAGRLKAALDGIFPILEEQKAKFGEEEQEMDFPLYPYMAEDLTSILFRNFLNRGAILDVSELNEVQRYCLERLYASKIHTHAMLHAGLLPEGITPDNQPTLLPIYNYSI</sequence>
<organism evidence="1 2">
    <name type="scientific">Chitinophaga filiformis</name>
    <name type="common">Myxococcus filiformis</name>
    <name type="synonym">Flexibacter filiformis</name>
    <dbReference type="NCBI Taxonomy" id="104663"/>
    <lineage>
        <taxon>Bacteria</taxon>
        <taxon>Pseudomonadati</taxon>
        <taxon>Bacteroidota</taxon>
        <taxon>Chitinophagia</taxon>
        <taxon>Chitinophagales</taxon>
        <taxon>Chitinophagaceae</taxon>
        <taxon>Chitinophaga</taxon>
    </lineage>
</organism>
<evidence type="ECO:0000313" key="2">
    <source>
        <dbReference type="Proteomes" id="UP000830198"/>
    </source>
</evidence>
<evidence type="ECO:0000313" key="1">
    <source>
        <dbReference type="EMBL" id="UPK71871.1"/>
    </source>
</evidence>
<dbReference type="Proteomes" id="UP000830198">
    <property type="component" value="Chromosome"/>
</dbReference>
<reference evidence="1 2" key="1">
    <citation type="submission" date="2022-04" db="EMBL/GenBank/DDBJ databases">
        <title>The arsenic-methylating capacity of Chitinophaga filiformis YT5 during chitin decomposition.</title>
        <authorList>
            <person name="Chen G."/>
            <person name="Liang Y."/>
        </authorList>
    </citation>
    <scope>NUCLEOTIDE SEQUENCE [LARGE SCALE GENOMIC DNA]</scope>
    <source>
        <strain evidence="1 2">YT5</strain>
    </source>
</reference>
<proteinExistence type="predicted"/>
<gene>
    <name evidence="1" type="ORF">MYF79_11310</name>
</gene>